<dbReference type="InterPro" id="IPR016134">
    <property type="entry name" value="Dockerin_dom"/>
</dbReference>
<accession>Q9R670</accession>
<evidence type="ECO:0000256" key="2">
    <source>
        <dbReference type="ARBA" id="ARBA00022801"/>
    </source>
</evidence>
<keyword evidence="4" id="KW-0119">Carbohydrate metabolism</keyword>
<dbReference type="InterPro" id="IPR036439">
    <property type="entry name" value="Dockerin_dom_sf"/>
</dbReference>
<dbReference type="PROSITE" id="PS51766">
    <property type="entry name" value="DOCKERIN"/>
    <property type="match status" value="1"/>
</dbReference>
<keyword evidence="1 7" id="KW-0732">Signal</keyword>
<dbReference type="InterPro" id="IPR002105">
    <property type="entry name" value="Dockerin_1_rpt"/>
</dbReference>
<dbReference type="GO" id="GO:0004553">
    <property type="term" value="F:hydrolase activity, hydrolyzing O-glycosyl compounds"/>
    <property type="evidence" value="ECO:0007669"/>
    <property type="project" value="InterPro"/>
</dbReference>
<dbReference type="GO" id="GO:0030245">
    <property type="term" value="P:cellulose catabolic process"/>
    <property type="evidence" value="ECO:0007669"/>
    <property type="project" value="UniProtKB-KW"/>
</dbReference>
<feature type="chain" id="PRO_5004336421" evidence="7">
    <location>
        <begin position="28"/>
        <end position="94"/>
    </location>
</feature>
<keyword evidence="3" id="KW-0136">Cellulose degradation</keyword>
<evidence type="ECO:0000259" key="8">
    <source>
        <dbReference type="PROSITE" id="PS51766"/>
    </source>
</evidence>
<dbReference type="SUPFAM" id="SSF63446">
    <property type="entry name" value="Type I dockerin domain"/>
    <property type="match status" value="1"/>
</dbReference>
<evidence type="ECO:0000256" key="5">
    <source>
        <dbReference type="ARBA" id="ARBA00023295"/>
    </source>
</evidence>
<evidence type="ECO:0000256" key="4">
    <source>
        <dbReference type="ARBA" id="ARBA00023277"/>
    </source>
</evidence>
<keyword evidence="6" id="KW-0624">Polysaccharide degradation</keyword>
<dbReference type="Pfam" id="PF00404">
    <property type="entry name" value="Dockerin_1"/>
    <property type="match status" value="1"/>
</dbReference>
<feature type="domain" description="Dockerin" evidence="8">
    <location>
        <begin position="26"/>
        <end position="92"/>
    </location>
</feature>
<protein>
    <submittedName>
        <fullName>Cellulase SS, extracellular cellulase complex subunit SS, cellulosome subunit SS, CELS</fullName>
    </submittedName>
</protein>
<dbReference type="FunFam" id="1.10.1330.10:FF:000001">
    <property type="entry name" value="Endoglucanase D"/>
    <property type="match status" value="1"/>
</dbReference>
<evidence type="ECO:0000256" key="7">
    <source>
        <dbReference type="SAM" id="SignalP"/>
    </source>
</evidence>
<sequence>MVKSRKISILLAVAMLVSIMIPTTAFAKLYGDVNDDGKVNSTDAVALKRYVLRSGISINTDNADLNEDGRVNSTDLGILKRYILKEIDTLPYKN</sequence>
<dbReference type="PROSITE" id="PS00448">
    <property type="entry name" value="CLOS_CELLULOSOME_RPT"/>
    <property type="match status" value="2"/>
</dbReference>
<proteinExistence type="predicted"/>
<name>Q9R670_ACETH</name>
<dbReference type="AlphaFoldDB" id="Q9R670"/>
<dbReference type="Gene3D" id="1.10.1330.10">
    <property type="entry name" value="Dockerin domain"/>
    <property type="match status" value="1"/>
</dbReference>
<organism>
    <name type="scientific">Acetivibrio thermocellus</name>
    <name type="common">Hungateiclostridium thermocellum</name>
    <name type="synonym">Clostridium thermocellum</name>
    <dbReference type="NCBI Taxonomy" id="1515"/>
    <lineage>
        <taxon>Bacteria</taxon>
        <taxon>Bacillati</taxon>
        <taxon>Bacillota</taxon>
        <taxon>Clostridia</taxon>
        <taxon>Eubacteriales</taxon>
        <taxon>Oscillospiraceae</taxon>
        <taxon>Acetivibrio</taxon>
    </lineage>
</organism>
<reference key="1">
    <citation type="journal article" date="1993" name="Appl. Biochem. Biotechnol.">
        <title>Structural features of the Clostridium thermocellum cellulase SS gene.</title>
        <authorList>
            <person name="Wang W.K."/>
            <person name="Wu J.H."/>
        </authorList>
    </citation>
    <scope>NUCLEOTIDE SEQUENCE</scope>
</reference>
<dbReference type="CDD" id="cd14256">
    <property type="entry name" value="Dockerin_I"/>
    <property type="match status" value="1"/>
</dbReference>
<keyword evidence="2" id="KW-0378">Hydrolase</keyword>
<evidence type="ECO:0000256" key="6">
    <source>
        <dbReference type="ARBA" id="ARBA00023326"/>
    </source>
</evidence>
<evidence type="ECO:0000256" key="1">
    <source>
        <dbReference type="ARBA" id="ARBA00022729"/>
    </source>
</evidence>
<keyword evidence="5" id="KW-0326">Glycosidase</keyword>
<feature type="signal peptide" evidence="7">
    <location>
        <begin position="1"/>
        <end position="27"/>
    </location>
</feature>
<evidence type="ECO:0000256" key="3">
    <source>
        <dbReference type="ARBA" id="ARBA00023001"/>
    </source>
</evidence>